<proteinExistence type="predicted"/>
<evidence type="ECO:0000313" key="1">
    <source>
        <dbReference type="EMBL" id="KOM51944.1"/>
    </source>
</evidence>
<gene>
    <name evidence="1" type="ORF">LR48_Vigan09g060300</name>
</gene>
<reference evidence="2" key="1">
    <citation type="journal article" date="2015" name="Proc. Natl. Acad. Sci. U.S.A.">
        <title>Genome sequencing of adzuki bean (Vigna angularis) provides insight into high starch and low fat accumulation and domestication.</title>
        <authorList>
            <person name="Yang K."/>
            <person name="Tian Z."/>
            <person name="Chen C."/>
            <person name="Luo L."/>
            <person name="Zhao B."/>
            <person name="Wang Z."/>
            <person name="Yu L."/>
            <person name="Li Y."/>
            <person name="Sun Y."/>
            <person name="Li W."/>
            <person name="Chen Y."/>
            <person name="Li Y."/>
            <person name="Zhang Y."/>
            <person name="Ai D."/>
            <person name="Zhao J."/>
            <person name="Shang C."/>
            <person name="Ma Y."/>
            <person name="Wu B."/>
            <person name="Wang M."/>
            <person name="Gao L."/>
            <person name="Sun D."/>
            <person name="Zhang P."/>
            <person name="Guo F."/>
            <person name="Wang W."/>
            <person name="Li Y."/>
            <person name="Wang J."/>
            <person name="Varshney R.K."/>
            <person name="Wang J."/>
            <person name="Ling H.Q."/>
            <person name="Wan P."/>
        </authorList>
    </citation>
    <scope>NUCLEOTIDE SEQUENCE</scope>
    <source>
        <strain evidence="2">cv. Jingnong 6</strain>
    </source>
</reference>
<dbReference type="EMBL" id="CM003379">
    <property type="protein sequence ID" value="KOM51944.1"/>
    <property type="molecule type" value="Genomic_DNA"/>
</dbReference>
<sequence>MTQQMETLMKKISQLPKELQNVSQVQQQLCELCGGDHINGQCAMPEVTVEEVNFMGQGN</sequence>
<dbReference type="Gramene" id="KOM51944">
    <property type="protein sequence ID" value="KOM51944"/>
    <property type="gene ID" value="LR48_Vigan09g060300"/>
</dbReference>
<name>A0A0L9VBE1_PHAAN</name>
<accession>A0A0L9VBE1</accession>
<dbReference type="Proteomes" id="UP000053144">
    <property type="component" value="Chromosome 9"/>
</dbReference>
<organism evidence="1 2">
    <name type="scientific">Phaseolus angularis</name>
    <name type="common">Azuki bean</name>
    <name type="synonym">Vigna angularis</name>
    <dbReference type="NCBI Taxonomy" id="3914"/>
    <lineage>
        <taxon>Eukaryota</taxon>
        <taxon>Viridiplantae</taxon>
        <taxon>Streptophyta</taxon>
        <taxon>Embryophyta</taxon>
        <taxon>Tracheophyta</taxon>
        <taxon>Spermatophyta</taxon>
        <taxon>Magnoliopsida</taxon>
        <taxon>eudicotyledons</taxon>
        <taxon>Gunneridae</taxon>
        <taxon>Pentapetalae</taxon>
        <taxon>rosids</taxon>
        <taxon>fabids</taxon>
        <taxon>Fabales</taxon>
        <taxon>Fabaceae</taxon>
        <taxon>Papilionoideae</taxon>
        <taxon>50 kb inversion clade</taxon>
        <taxon>NPAAA clade</taxon>
        <taxon>indigoferoid/millettioid clade</taxon>
        <taxon>Phaseoleae</taxon>
        <taxon>Vigna</taxon>
    </lineage>
</organism>
<protein>
    <submittedName>
        <fullName evidence="1">Uncharacterized protein</fullName>
    </submittedName>
</protein>
<evidence type="ECO:0000313" key="2">
    <source>
        <dbReference type="Proteomes" id="UP000053144"/>
    </source>
</evidence>
<dbReference type="AlphaFoldDB" id="A0A0L9VBE1"/>